<feature type="domain" description="HipA-like C-terminal" evidence="4">
    <location>
        <begin position="204"/>
        <end position="388"/>
    </location>
</feature>
<dbReference type="Proteomes" id="UP000237423">
    <property type="component" value="Unassembled WGS sequence"/>
</dbReference>
<dbReference type="NCBIfam" id="NF007297">
    <property type="entry name" value="PRK09775.1"/>
    <property type="match status" value="1"/>
</dbReference>
<evidence type="ECO:0000259" key="4">
    <source>
        <dbReference type="Pfam" id="PF07804"/>
    </source>
</evidence>
<evidence type="ECO:0000256" key="3">
    <source>
        <dbReference type="ARBA" id="ARBA00022777"/>
    </source>
</evidence>
<dbReference type="Pfam" id="PF07804">
    <property type="entry name" value="HipA_C"/>
    <property type="match status" value="1"/>
</dbReference>
<dbReference type="RefSeq" id="WP_103974229.1">
    <property type="nucleotide sequence ID" value="NZ_PGFZ01000004.1"/>
</dbReference>
<sequence>MTLHAEHIRTQLASGPMPAAQLRGKLGVSQPTMSRAVAELGGDIVRFGAGRSIHYTLRDNTRGLPDMPIYRVNTEGAIRQLGVLIPVRPEGFVMRQEDGIALHSDGLPWWLYDMRPQGYLGRAYIARYGAELGLPERLKAWTDTPILRALLVHGHDNIGNILLGEKARVRFLTTPIPEPIAVSRKAEAYALAALEAARGETPGSSAGGEQPKFTAYTETAEGARHVIVKFSELEASPVSERWRDLLLAEHLALEVLRDAGIAAAKTQIIDHGGQRFLEVVRFDRIGRLGRCALHSLTALDAAFAGLGIGSWPDIARVLANARQINAKAVEGAAILWAFGTLIGNSDMHNGNLSFIAEHGRPYGIAPAYDMTPMAFAPRTGGGLPDTLPDAHLHGSVPNETWRYAEGLARLFLARVRQASGFSRRFEVCIAALEGHIEGASVKIKRLE</sequence>
<dbReference type="Gene3D" id="1.10.1070.20">
    <property type="match status" value="1"/>
</dbReference>
<dbReference type="GO" id="GO:0004674">
    <property type="term" value="F:protein serine/threonine kinase activity"/>
    <property type="evidence" value="ECO:0007669"/>
    <property type="project" value="TreeGrafter"/>
</dbReference>
<keyword evidence="2" id="KW-0808">Transferase</keyword>
<dbReference type="InterPro" id="IPR012893">
    <property type="entry name" value="HipA-like_C"/>
</dbReference>
<dbReference type="EMBL" id="PGFZ01000004">
    <property type="protein sequence ID" value="POZ51885.1"/>
    <property type="molecule type" value="Genomic_DNA"/>
</dbReference>
<evidence type="ECO:0000313" key="5">
    <source>
        <dbReference type="EMBL" id="POZ51885.1"/>
    </source>
</evidence>
<comment type="caution">
    <text evidence="5">The sequence shown here is derived from an EMBL/GenBank/DDBJ whole genome shotgun (WGS) entry which is preliminary data.</text>
</comment>
<evidence type="ECO:0000313" key="6">
    <source>
        <dbReference type="Proteomes" id="UP000237423"/>
    </source>
</evidence>
<dbReference type="CDD" id="cd00090">
    <property type="entry name" value="HTH_ARSR"/>
    <property type="match status" value="1"/>
</dbReference>
<dbReference type="AlphaFoldDB" id="A0A2S5CM38"/>
<reference evidence="5 6" key="1">
    <citation type="submission" date="2017-11" db="EMBL/GenBank/DDBJ databases">
        <title>Draft Genome Sequence of Methylobacter psychrotolerans Sph1T, an Obligate Methanotroph from Low-Temperature Environments.</title>
        <authorList>
            <person name="Oshkin I.Y."/>
            <person name="Miroshnikov K."/>
            <person name="Belova S.E."/>
            <person name="Korzhenkov A."/>
            <person name="Toshchakov S.V."/>
            <person name="Dedysh S.N."/>
        </authorList>
    </citation>
    <scope>NUCLEOTIDE SEQUENCE [LARGE SCALE GENOMIC DNA]</scope>
    <source>
        <strain evidence="5 6">Sph1</strain>
    </source>
</reference>
<protein>
    <submittedName>
        <fullName evidence="5">Phosphatidylinositol kinase</fullName>
    </submittedName>
</protein>
<dbReference type="InterPro" id="IPR011991">
    <property type="entry name" value="ArsR-like_HTH"/>
</dbReference>
<gene>
    <name evidence="5" type="ORF">AADEFJLK_02103</name>
</gene>
<proteinExistence type="inferred from homology"/>
<comment type="similarity">
    <text evidence="1">Belongs to the HipA Ser/Thr kinase family.</text>
</comment>
<dbReference type="InterPro" id="IPR052028">
    <property type="entry name" value="HipA_Ser/Thr_kinase"/>
</dbReference>
<dbReference type="GO" id="GO:0006355">
    <property type="term" value="P:regulation of DNA-templated transcription"/>
    <property type="evidence" value="ECO:0007669"/>
    <property type="project" value="UniProtKB-ARBA"/>
</dbReference>
<name>A0A2S5CM38_9GAMM</name>
<keyword evidence="3 5" id="KW-0418">Kinase</keyword>
<evidence type="ECO:0000256" key="1">
    <source>
        <dbReference type="ARBA" id="ARBA00010164"/>
    </source>
</evidence>
<dbReference type="GO" id="GO:0005829">
    <property type="term" value="C:cytosol"/>
    <property type="evidence" value="ECO:0007669"/>
    <property type="project" value="TreeGrafter"/>
</dbReference>
<accession>A0A2S5CM38</accession>
<organism evidence="5 6">
    <name type="scientific">Methylovulum psychrotolerans</name>
    <dbReference type="NCBI Taxonomy" id="1704499"/>
    <lineage>
        <taxon>Bacteria</taxon>
        <taxon>Pseudomonadati</taxon>
        <taxon>Pseudomonadota</taxon>
        <taxon>Gammaproteobacteria</taxon>
        <taxon>Methylococcales</taxon>
        <taxon>Methylococcaceae</taxon>
        <taxon>Methylovulum</taxon>
    </lineage>
</organism>
<dbReference type="PANTHER" id="PTHR37419">
    <property type="entry name" value="SERINE/THREONINE-PROTEIN KINASE TOXIN HIPA"/>
    <property type="match status" value="1"/>
</dbReference>
<evidence type="ECO:0000256" key="2">
    <source>
        <dbReference type="ARBA" id="ARBA00022679"/>
    </source>
</evidence>
<dbReference type="PANTHER" id="PTHR37419:SF8">
    <property type="entry name" value="TOXIN YJJJ"/>
    <property type="match status" value="1"/>
</dbReference>